<evidence type="ECO:0000313" key="12">
    <source>
        <dbReference type="Proteomes" id="UP000063699"/>
    </source>
</evidence>
<accession>A0A0N9IB22</accession>
<evidence type="ECO:0000256" key="5">
    <source>
        <dbReference type="ARBA" id="ARBA00023235"/>
    </source>
</evidence>
<proteinExistence type="predicted"/>
<evidence type="ECO:0000256" key="2">
    <source>
        <dbReference type="ARBA" id="ARBA00022801"/>
    </source>
</evidence>
<dbReference type="Pfam" id="PF13361">
    <property type="entry name" value="UvrD_C"/>
    <property type="match status" value="1"/>
</dbReference>
<evidence type="ECO:0000256" key="9">
    <source>
        <dbReference type="PROSITE-ProRule" id="PRU00560"/>
    </source>
</evidence>
<comment type="catalytic activity">
    <reaction evidence="8">
        <text>ATP + H2O = ADP + phosphate + H(+)</text>
        <dbReference type="Rhea" id="RHEA:13065"/>
        <dbReference type="ChEBI" id="CHEBI:15377"/>
        <dbReference type="ChEBI" id="CHEBI:15378"/>
        <dbReference type="ChEBI" id="CHEBI:30616"/>
        <dbReference type="ChEBI" id="CHEBI:43474"/>
        <dbReference type="ChEBI" id="CHEBI:456216"/>
        <dbReference type="EC" id="5.6.2.4"/>
    </reaction>
</comment>
<keyword evidence="5" id="KW-0413">Isomerase</keyword>
<dbReference type="OrthoDB" id="3196525at2"/>
<evidence type="ECO:0000313" key="11">
    <source>
        <dbReference type="EMBL" id="ALG13360.1"/>
    </source>
</evidence>
<keyword evidence="3 9" id="KW-0347">Helicase</keyword>
<dbReference type="GO" id="GO:0003677">
    <property type="term" value="F:DNA binding"/>
    <property type="evidence" value="ECO:0007669"/>
    <property type="project" value="InterPro"/>
</dbReference>
<dbReference type="Pfam" id="PF00580">
    <property type="entry name" value="UvrD-helicase"/>
    <property type="match status" value="2"/>
</dbReference>
<dbReference type="InterPro" id="IPR014016">
    <property type="entry name" value="UvrD-like_ATP-bd"/>
</dbReference>
<evidence type="ECO:0000256" key="6">
    <source>
        <dbReference type="ARBA" id="ARBA00034617"/>
    </source>
</evidence>
<keyword evidence="2 9" id="KW-0378">Hydrolase</keyword>
<gene>
    <name evidence="11" type="ORF">AOZ06_46670</name>
</gene>
<dbReference type="EC" id="5.6.2.4" evidence="7"/>
<dbReference type="AlphaFoldDB" id="A0A0N9IB22"/>
<dbReference type="STRING" id="860235.AOZ06_46670"/>
<dbReference type="EMBL" id="CP012752">
    <property type="protein sequence ID" value="ALG13360.1"/>
    <property type="molecule type" value="Genomic_DNA"/>
</dbReference>
<dbReference type="GO" id="GO:0005524">
    <property type="term" value="F:ATP binding"/>
    <property type="evidence" value="ECO:0007669"/>
    <property type="project" value="UniProtKB-UniRule"/>
</dbReference>
<keyword evidence="1 9" id="KW-0547">Nucleotide-binding</keyword>
<dbReference type="GO" id="GO:0016887">
    <property type="term" value="F:ATP hydrolysis activity"/>
    <property type="evidence" value="ECO:0007669"/>
    <property type="project" value="RHEA"/>
</dbReference>
<dbReference type="InterPro" id="IPR027417">
    <property type="entry name" value="P-loop_NTPase"/>
</dbReference>
<keyword evidence="12" id="KW-1185">Reference proteome</keyword>
<dbReference type="GO" id="GO:0043138">
    <property type="term" value="F:3'-5' DNA helicase activity"/>
    <property type="evidence" value="ECO:0007669"/>
    <property type="project" value="UniProtKB-EC"/>
</dbReference>
<comment type="catalytic activity">
    <reaction evidence="6">
        <text>Couples ATP hydrolysis with the unwinding of duplex DNA by translocating in the 3'-5' direction.</text>
        <dbReference type="EC" id="5.6.2.4"/>
    </reaction>
</comment>
<reference evidence="11 12" key="1">
    <citation type="submission" date="2015-07" db="EMBL/GenBank/DDBJ databases">
        <title>Genome sequencing of Kibdelosporangium phytohabitans.</title>
        <authorList>
            <person name="Qin S."/>
            <person name="Xing K."/>
        </authorList>
    </citation>
    <scope>NUCLEOTIDE SEQUENCE [LARGE SCALE GENOMIC DNA]</scope>
    <source>
        <strain evidence="11 12">KLBMP1111</strain>
    </source>
</reference>
<dbReference type="PANTHER" id="PTHR11070">
    <property type="entry name" value="UVRD / RECB / PCRA DNA HELICASE FAMILY MEMBER"/>
    <property type="match status" value="1"/>
</dbReference>
<dbReference type="SUPFAM" id="SSF52540">
    <property type="entry name" value="P-loop containing nucleoside triphosphate hydrolases"/>
    <property type="match status" value="1"/>
</dbReference>
<evidence type="ECO:0000256" key="4">
    <source>
        <dbReference type="ARBA" id="ARBA00022840"/>
    </source>
</evidence>
<dbReference type="CDD" id="cd17932">
    <property type="entry name" value="DEXQc_UvrD"/>
    <property type="match status" value="1"/>
</dbReference>
<name>A0A0N9IB22_9PSEU</name>
<evidence type="ECO:0000256" key="3">
    <source>
        <dbReference type="ARBA" id="ARBA00022806"/>
    </source>
</evidence>
<feature type="domain" description="UvrD-like helicase ATP-binding" evidence="10">
    <location>
        <begin position="10"/>
        <end position="408"/>
    </location>
</feature>
<dbReference type="PROSITE" id="PS51198">
    <property type="entry name" value="UVRD_HELICASE_ATP_BIND"/>
    <property type="match status" value="1"/>
</dbReference>
<dbReference type="KEGG" id="kphy:AOZ06_46670"/>
<keyword evidence="4 9" id="KW-0067">ATP-binding</keyword>
<dbReference type="InterPro" id="IPR000212">
    <property type="entry name" value="DNA_helicase_UvrD/REP"/>
</dbReference>
<organism evidence="11 12">
    <name type="scientific">Kibdelosporangium phytohabitans</name>
    <dbReference type="NCBI Taxonomy" id="860235"/>
    <lineage>
        <taxon>Bacteria</taxon>
        <taxon>Bacillati</taxon>
        <taxon>Actinomycetota</taxon>
        <taxon>Actinomycetes</taxon>
        <taxon>Pseudonocardiales</taxon>
        <taxon>Pseudonocardiaceae</taxon>
        <taxon>Kibdelosporangium</taxon>
    </lineage>
</organism>
<evidence type="ECO:0000259" key="10">
    <source>
        <dbReference type="PROSITE" id="PS51198"/>
    </source>
</evidence>
<evidence type="ECO:0000256" key="7">
    <source>
        <dbReference type="ARBA" id="ARBA00034808"/>
    </source>
</evidence>
<evidence type="ECO:0000256" key="8">
    <source>
        <dbReference type="ARBA" id="ARBA00048988"/>
    </source>
</evidence>
<dbReference type="Proteomes" id="UP000063699">
    <property type="component" value="Chromosome"/>
</dbReference>
<dbReference type="RefSeq" id="WP_054295249.1">
    <property type="nucleotide sequence ID" value="NZ_CP012752.1"/>
</dbReference>
<sequence>MTFRDGGDFELTPTQQAVVTKSWNAKVLVTAGPGAGKTTTLYHRVSHLLSKEGLQVDEIVVLTFSRAASRALRQRAQDAAPPGRRTHVRTFDGWAWSLLREGGYTAEQLAGYGFDERIRLAAEAVEHGDIETAASEPRHVIVDEVQDLVGVRREMIEALLDRYPDAGFTVVGDLAQSIYGFQVADPDQRVAEANWFLDWIRASYGEELDEFHLVDNFRARTAEARTALKYSAQLQRMSEDTETSAAKAAASRRLLWSALSNAPDFGGLDSAFVRDSLQNFVGTTAILCRDNGQVLLLSQQLNEACIPHRIQRSPRSGAAPAWLAGLFARTDAVSLTQERFEEFFMGLDVPDGADVRQVWRGLRSVAGKARNQLDLEVLRTAVAEERLPDELTVAPEHPLTLSTAHRAKGLEFDRVLIAGFTGVTTAGKRQDDDAAEARLLYVAMTRARDDVYRFACPDRRMIRKANRLPMPVDRWYVGARDRWMRSGVEAREFDVCHEAPAGVGMSVADPVDTQRYLVELVRPGDAVVLRRLHDMPMSAVQTPQYGIFHEGRLIGQVSERFRNDLWRLLKQSASFRVQRWPYLVTGLRIECVETVSDRKAVTDRHGLGGRGMWLAPRLFGLGRFDWSHSETVPEGDKAL</sequence>
<dbReference type="Gene3D" id="3.40.50.300">
    <property type="entry name" value="P-loop containing nucleotide triphosphate hydrolases"/>
    <property type="match status" value="2"/>
</dbReference>
<evidence type="ECO:0000256" key="1">
    <source>
        <dbReference type="ARBA" id="ARBA00022741"/>
    </source>
</evidence>
<feature type="binding site" evidence="9">
    <location>
        <begin position="31"/>
        <end position="38"/>
    </location>
    <ligand>
        <name>ATP</name>
        <dbReference type="ChEBI" id="CHEBI:30616"/>
    </ligand>
</feature>
<protein>
    <recommendedName>
        <fullName evidence="7">DNA 3'-5' helicase</fullName>
        <ecNumber evidence="7">5.6.2.4</ecNumber>
    </recommendedName>
</protein>
<dbReference type="InterPro" id="IPR014017">
    <property type="entry name" value="DNA_helicase_UvrD-like_C"/>
</dbReference>